<evidence type="ECO:0000313" key="7">
    <source>
        <dbReference type="EMBL" id="QOZ69778.1"/>
    </source>
</evidence>
<feature type="compositionally biased region" description="Low complexity" evidence="4">
    <location>
        <begin position="176"/>
        <end position="192"/>
    </location>
</feature>
<dbReference type="Gene3D" id="1.10.530.10">
    <property type="match status" value="1"/>
</dbReference>
<proteinExistence type="inferred from homology"/>
<evidence type="ECO:0000256" key="4">
    <source>
        <dbReference type="SAM" id="MobiDB-lite"/>
    </source>
</evidence>
<organism evidence="7 8">
    <name type="scientific">Bradyrhizobium arachidis</name>
    <dbReference type="NCBI Taxonomy" id="858423"/>
    <lineage>
        <taxon>Bacteria</taxon>
        <taxon>Pseudomonadati</taxon>
        <taxon>Pseudomonadota</taxon>
        <taxon>Alphaproteobacteria</taxon>
        <taxon>Hyphomicrobiales</taxon>
        <taxon>Nitrobacteraceae</taxon>
        <taxon>Bradyrhizobium</taxon>
    </lineage>
</organism>
<dbReference type="GO" id="GO:0000270">
    <property type="term" value="P:peptidoglycan metabolic process"/>
    <property type="evidence" value="ECO:0007669"/>
    <property type="project" value="InterPro"/>
</dbReference>
<dbReference type="AlphaFoldDB" id="A0AAE7NPR1"/>
<protein>
    <submittedName>
        <fullName evidence="7">Lytic transglycosylase domain-containing protein</fullName>
    </submittedName>
</protein>
<dbReference type="SUPFAM" id="SSF53955">
    <property type="entry name" value="Lysozyme-like"/>
    <property type="match status" value="1"/>
</dbReference>
<dbReference type="InterPro" id="IPR008939">
    <property type="entry name" value="Lytic_TGlycosylase_superhlx_U"/>
</dbReference>
<gene>
    <name evidence="7" type="ORF">WN72_28250</name>
</gene>
<dbReference type="GO" id="GO:0004553">
    <property type="term" value="F:hydrolase activity, hydrolyzing O-glycosyl compounds"/>
    <property type="evidence" value="ECO:0007669"/>
    <property type="project" value="InterPro"/>
</dbReference>
<feature type="region of interest" description="Disordered" evidence="4">
    <location>
        <begin position="168"/>
        <end position="193"/>
    </location>
</feature>
<dbReference type="Gene3D" id="1.25.20.10">
    <property type="entry name" value="Bacterial muramidases"/>
    <property type="match status" value="1"/>
</dbReference>
<evidence type="ECO:0000259" key="6">
    <source>
        <dbReference type="Pfam" id="PF01464"/>
    </source>
</evidence>
<dbReference type="EMBL" id="CP030050">
    <property type="protein sequence ID" value="QOZ69778.1"/>
    <property type="molecule type" value="Genomic_DNA"/>
</dbReference>
<dbReference type="GO" id="GO:0042597">
    <property type="term" value="C:periplasmic space"/>
    <property type="evidence" value="ECO:0007669"/>
    <property type="project" value="InterPro"/>
</dbReference>
<dbReference type="PANTHER" id="PTHR37423:SF2">
    <property type="entry name" value="MEMBRANE-BOUND LYTIC MUREIN TRANSGLYCOSYLASE C"/>
    <property type="match status" value="1"/>
</dbReference>
<evidence type="ECO:0000256" key="2">
    <source>
        <dbReference type="ARBA" id="ARBA00009387"/>
    </source>
</evidence>
<feature type="region of interest" description="Disordered" evidence="4">
    <location>
        <begin position="34"/>
        <end position="154"/>
    </location>
</feature>
<comment type="similarity">
    <text evidence="2">Belongs to the virb1 family.</text>
</comment>
<keyword evidence="3 5" id="KW-0732">Signal</keyword>
<feature type="compositionally biased region" description="Low complexity" evidence="4">
    <location>
        <begin position="118"/>
        <end position="152"/>
    </location>
</feature>
<dbReference type="GO" id="GO:0008933">
    <property type="term" value="F:peptidoglycan lytic transglycosylase activity"/>
    <property type="evidence" value="ECO:0007669"/>
    <property type="project" value="InterPro"/>
</dbReference>
<dbReference type="RefSeq" id="WP_092218817.1">
    <property type="nucleotide sequence ID" value="NZ_FPBQ01000035.1"/>
</dbReference>
<dbReference type="GO" id="GO:0016020">
    <property type="term" value="C:membrane"/>
    <property type="evidence" value="ECO:0007669"/>
    <property type="project" value="InterPro"/>
</dbReference>
<sequence length="822" mass="88972">MISLPCAMWRSIGLVLCLTAGLSVGCAALAKSNETTADGTKDTAKDTAKPVAKDSPKAPAKGPDKGTGKNSSKDTAKGASKGAATAPAKDAAKKPTKDAGKSAGREPAKDKPKDKPKPAAAAASAPKSTPSAGTSSPKAAPAPAATATIRPTAPAPVKPIAAPVLAPATRQHAAPRKPVTPAAVAATSSTSQADKDTLETVIELVRKRKAGDASNYAASISDPVARKLAEWIILRSEDNGASVERYRAFLSANPSWPSQTFLRRRLEAAMWDDRRDDSVAWSWFENESPISAKGRFTLAKAMLARGDRANAERLVREAWRSDPMSEETENNALDQFGALVTPGDQKARMDTLLYGSENEAAMRAAKRLGAGYVALAKARIAAVKKAPNARALLDAVPRELHNDPGFIFSKIQLLRREEKFAEAAQLMLSAPKDPGRLYNLDEWWIERRLLSRKMIDTEEFRSAYLIARDAALPSRDIYKTEQEFTAGWIALRFLNDPATAAQHFARIGVGSANPTTLARAGYWQGRAAEAAGRQQEARNAYARAAEQSTSYYGQLARAKLGLPQIELNSQPRGRGAERLEIVRAAQLLYELDERELAVPLLADMGENGDPEALAGLGELTQRYSDARGMLLLGKAALNRGLPFDFYAYPVNGIPHFTPIGPEVERSIVYAIARQESAFNPSVVSPAQAYGLMQVTPDAARYVCKRHGATYDLARLKNDSVYNATLGSAELGGLLEDYRGSYIMTFAAYNAGRGSVKKWIDRYGDPRDPKVDAVDWVELIPFSETRNYVQRIMENLQVYRARFGGGTRLQIEADLRRGTGSVE</sequence>
<dbReference type="InterPro" id="IPR000189">
    <property type="entry name" value="Transglyc_AS"/>
</dbReference>
<name>A0AAE7NPR1_9BRAD</name>
<evidence type="ECO:0000256" key="1">
    <source>
        <dbReference type="ARBA" id="ARBA00007734"/>
    </source>
</evidence>
<accession>A0AAE7NPR1</accession>
<feature type="compositionally biased region" description="Basic and acidic residues" evidence="4">
    <location>
        <begin position="90"/>
        <end position="117"/>
    </location>
</feature>
<dbReference type="PROSITE" id="PS00922">
    <property type="entry name" value="TRANSGLYCOSYLASE"/>
    <property type="match status" value="1"/>
</dbReference>
<dbReference type="CDD" id="cd13401">
    <property type="entry name" value="Slt70-like"/>
    <property type="match status" value="1"/>
</dbReference>
<dbReference type="PANTHER" id="PTHR37423">
    <property type="entry name" value="SOLUBLE LYTIC MUREIN TRANSGLYCOSYLASE-RELATED"/>
    <property type="match status" value="1"/>
</dbReference>
<dbReference type="SUPFAM" id="SSF48435">
    <property type="entry name" value="Bacterial muramidases"/>
    <property type="match status" value="1"/>
</dbReference>
<feature type="chain" id="PRO_5042022769" evidence="5">
    <location>
        <begin position="38"/>
        <end position="822"/>
    </location>
</feature>
<dbReference type="InterPro" id="IPR023346">
    <property type="entry name" value="Lysozyme-like_dom_sf"/>
</dbReference>
<dbReference type="KEGG" id="barh:WN72_28250"/>
<dbReference type="Proteomes" id="UP000594015">
    <property type="component" value="Chromosome"/>
</dbReference>
<reference evidence="7 8" key="1">
    <citation type="submission" date="2018-06" db="EMBL/GenBank/DDBJ databases">
        <title>Comparative genomics of Bradyrhizobium nodulating Arachidis hypogaea.</title>
        <authorList>
            <person name="Li Y."/>
        </authorList>
    </citation>
    <scope>NUCLEOTIDE SEQUENCE [LARGE SCALE GENOMIC DNA]</scope>
    <source>
        <strain evidence="7 8">CCBAU 051107</strain>
    </source>
</reference>
<dbReference type="Pfam" id="PF01464">
    <property type="entry name" value="SLT"/>
    <property type="match status" value="1"/>
</dbReference>
<evidence type="ECO:0000256" key="3">
    <source>
        <dbReference type="ARBA" id="ARBA00022729"/>
    </source>
</evidence>
<dbReference type="InterPro" id="IPR008258">
    <property type="entry name" value="Transglycosylase_SLT_dom_1"/>
</dbReference>
<evidence type="ECO:0000256" key="5">
    <source>
        <dbReference type="SAM" id="SignalP"/>
    </source>
</evidence>
<evidence type="ECO:0000313" key="8">
    <source>
        <dbReference type="Proteomes" id="UP000594015"/>
    </source>
</evidence>
<feature type="compositionally biased region" description="Low complexity" evidence="4">
    <location>
        <begin position="77"/>
        <end position="89"/>
    </location>
</feature>
<feature type="signal peptide" evidence="5">
    <location>
        <begin position="1"/>
        <end position="37"/>
    </location>
</feature>
<comment type="similarity">
    <text evidence="1">Belongs to the transglycosylase Slt family.</text>
</comment>
<feature type="domain" description="Transglycosylase SLT" evidence="6">
    <location>
        <begin position="662"/>
        <end position="765"/>
    </location>
</feature>
<feature type="compositionally biased region" description="Basic and acidic residues" evidence="4">
    <location>
        <begin position="39"/>
        <end position="76"/>
    </location>
</feature>